<dbReference type="Proteomes" id="UP000504638">
    <property type="component" value="Unplaced"/>
</dbReference>
<evidence type="ECO:0000313" key="4">
    <source>
        <dbReference type="EMBL" id="KAF1812511.1"/>
    </source>
</evidence>
<evidence type="ECO:0000313" key="6">
    <source>
        <dbReference type="RefSeq" id="XP_033534142.1"/>
    </source>
</evidence>
<dbReference type="EMBL" id="ML975157">
    <property type="protein sequence ID" value="KAF1812511.1"/>
    <property type="molecule type" value="Genomic_DNA"/>
</dbReference>
<name>A0A6G1G3K3_9PEZI</name>
<accession>A0A6G1G3K3</accession>
<dbReference type="InterPro" id="IPR000639">
    <property type="entry name" value="Epox_hydrolase-like"/>
</dbReference>
<dbReference type="Pfam" id="PF00561">
    <property type="entry name" value="Abhydrolase_1"/>
    <property type="match status" value="1"/>
</dbReference>
<dbReference type="AlphaFoldDB" id="A0A6G1G3K3"/>
<evidence type="ECO:0000256" key="2">
    <source>
        <dbReference type="ARBA" id="ARBA00038334"/>
    </source>
</evidence>
<sequence>MSVKPIDPFSDPRITHEYAQLNGQRYHYLYGVPKSGKWHRTIFLIHGFPDISMGWRYQIPVLLELGLRVVAPDMMGYGGTDAPQVPPNLDKYTYKRAADDLAELARQLRETQIILGGHDWGGMIVYRFANWYPNLISHLFSVCTPYQRPNKTFWSTEEFVKGPLPQFGYQLHLASGEIEKNINTPEGIRQFLNGMYGARGPNRESTFDPVTGVSFENLPKVGKTKLLTDREMDYYTQEYSKHGLNGPVSWYRTREPNWRDELSMEKATLDMPILFISATQDAVLTPAMAKNMSRSLTNLTMREVKAQHWALWQKADECNAHIKQWIQEVVLGKQSRL</sequence>
<keyword evidence="1 4" id="KW-0378">Hydrolase</keyword>
<dbReference type="PRINTS" id="PR00111">
    <property type="entry name" value="ABHYDROLASE"/>
</dbReference>
<evidence type="ECO:0000256" key="1">
    <source>
        <dbReference type="ARBA" id="ARBA00022801"/>
    </source>
</evidence>
<keyword evidence="5" id="KW-1185">Reference proteome</keyword>
<dbReference type="InterPro" id="IPR029058">
    <property type="entry name" value="AB_hydrolase_fold"/>
</dbReference>
<proteinExistence type="inferred from homology"/>
<reference evidence="6" key="3">
    <citation type="submission" date="2025-04" db="UniProtKB">
        <authorList>
            <consortium name="RefSeq"/>
        </authorList>
    </citation>
    <scope>IDENTIFICATION</scope>
    <source>
        <strain evidence="6">CBS 781.70</strain>
    </source>
</reference>
<dbReference type="Gene3D" id="3.40.50.1820">
    <property type="entry name" value="alpha/beta hydrolase"/>
    <property type="match status" value="1"/>
</dbReference>
<gene>
    <name evidence="4 6" type="ORF">P152DRAFT_458349</name>
</gene>
<reference evidence="6" key="2">
    <citation type="submission" date="2020-04" db="EMBL/GenBank/DDBJ databases">
        <authorList>
            <consortium name="NCBI Genome Project"/>
        </authorList>
    </citation>
    <scope>NUCLEOTIDE SEQUENCE</scope>
    <source>
        <strain evidence="6">CBS 781.70</strain>
    </source>
</reference>
<protein>
    <submittedName>
        <fullName evidence="4 6">Alpha/beta-hydrolase</fullName>
    </submittedName>
</protein>
<dbReference type="RefSeq" id="XP_033534142.1">
    <property type="nucleotide sequence ID" value="XM_033679435.1"/>
</dbReference>
<dbReference type="InterPro" id="IPR000073">
    <property type="entry name" value="AB_hydrolase_1"/>
</dbReference>
<evidence type="ECO:0000313" key="5">
    <source>
        <dbReference type="Proteomes" id="UP000504638"/>
    </source>
</evidence>
<dbReference type="SUPFAM" id="SSF53474">
    <property type="entry name" value="alpha/beta-Hydrolases"/>
    <property type="match status" value="1"/>
</dbReference>
<dbReference type="GO" id="GO:0016787">
    <property type="term" value="F:hydrolase activity"/>
    <property type="evidence" value="ECO:0007669"/>
    <property type="project" value="UniProtKB-KW"/>
</dbReference>
<feature type="domain" description="AB hydrolase-1" evidence="3">
    <location>
        <begin position="41"/>
        <end position="314"/>
    </location>
</feature>
<reference evidence="4 6" key="1">
    <citation type="submission" date="2020-01" db="EMBL/GenBank/DDBJ databases">
        <authorList>
            <consortium name="DOE Joint Genome Institute"/>
            <person name="Haridas S."/>
            <person name="Albert R."/>
            <person name="Binder M."/>
            <person name="Bloem J."/>
            <person name="Labutti K."/>
            <person name="Salamov A."/>
            <person name="Andreopoulos B."/>
            <person name="Baker S.E."/>
            <person name="Barry K."/>
            <person name="Bills G."/>
            <person name="Bluhm B.H."/>
            <person name="Cannon C."/>
            <person name="Castanera R."/>
            <person name="Culley D.E."/>
            <person name="Daum C."/>
            <person name="Ezra D."/>
            <person name="Gonzalez J.B."/>
            <person name="Henrissat B."/>
            <person name="Kuo A."/>
            <person name="Liang C."/>
            <person name="Lipzen A."/>
            <person name="Lutzoni F."/>
            <person name="Magnuson J."/>
            <person name="Mondo S."/>
            <person name="Nolan M."/>
            <person name="Ohm R."/>
            <person name="Pangilinan J."/>
            <person name="Park H.-J."/>
            <person name="Ramirez L."/>
            <person name="Alfaro M."/>
            <person name="Sun H."/>
            <person name="Tritt A."/>
            <person name="Yoshinaga Y."/>
            <person name="Zwiers L.-H."/>
            <person name="Turgeon B.G."/>
            <person name="Goodwin S.B."/>
            <person name="Spatafora J.W."/>
            <person name="Crous P.W."/>
            <person name="Grigoriev I.V."/>
        </authorList>
    </citation>
    <scope>NUCLEOTIDE SEQUENCE</scope>
    <source>
        <strain evidence="4 6">CBS 781.70</strain>
    </source>
</reference>
<dbReference type="GeneID" id="54420005"/>
<evidence type="ECO:0000259" key="3">
    <source>
        <dbReference type="Pfam" id="PF00561"/>
    </source>
</evidence>
<comment type="similarity">
    <text evidence="2">Belongs to the AB hydrolase superfamily. Epoxide hydrolase family.</text>
</comment>
<dbReference type="OrthoDB" id="408373at2759"/>
<dbReference type="PANTHER" id="PTHR43329">
    <property type="entry name" value="EPOXIDE HYDROLASE"/>
    <property type="match status" value="1"/>
</dbReference>
<organism evidence="4">
    <name type="scientific">Eremomyces bilateralis CBS 781.70</name>
    <dbReference type="NCBI Taxonomy" id="1392243"/>
    <lineage>
        <taxon>Eukaryota</taxon>
        <taxon>Fungi</taxon>
        <taxon>Dikarya</taxon>
        <taxon>Ascomycota</taxon>
        <taxon>Pezizomycotina</taxon>
        <taxon>Dothideomycetes</taxon>
        <taxon>Dothideomycetes incertae sedis</taxon>
        <taxon>Eremomycetales</taxon>
        <taxon>Eremomycetaceae</taxon>
        <taxon>Eremomyces</taxon>
    </lineage>
</organism>
<dbReference type="PRINTS" id="PR00412">
    <property type="entry name" value="EPOXHYDRLASE"/>
</dbReference>